<sequence>MQSIDLVILLFNIFSVVSCLPAVQSGSETKPEFKDEKRYPNGTVIGTYTYIDKEGTPVHVQYYADNNSYGVELKSVKVYNEAEPKDFDLFAKTMETPLKVASDLLKYDFDRVHDVYRSKQNEIDKIDNNLKSDKKKADYEVLYNNGYNSLKNNAKNKIKIYSGKEKRKTRNVRDDYDKSLFCYK</sequence>
<keyword evidence="3" id="KW-1185">Reference proteome</keyword>
<name>A0A6J2JPG4_BOMMA</name>
<accession>A0A6J2JPG4</accession>
<dbReference type="GeneID" id="114243026"/>
<dbReference type="KEGG" id="bman:114243026"/>
<dbReference type="Proteomes" id="UP000504629">
    <property type="component" value="Unplaced"/>
</dbReference>
<dbReference type="RefSeq" id="XP_028030189.1">
    <property type="nucleotide sequence ID" value="XM_028174388.1"/>
</dbReference>
<gene>
    <name evidence="4" type="primary">LOC114243026</name>
</gene>
<evidence type="ECO:0000256" key="1">
    <source>
        <dbReference type="ARBA" id="ARBA00022729"/>
    </source>
</evidence>
<organism evidence="3 4">
    <name type="scientific">Bombyx mandarina</name>
    <name type="common">Wild silk moth</name>
    <name type="synonym">Wild silkworm</name>
    <dbReference type="NCBI Taxonomy" id="7092"/>
    <lineage>
        <taxon>Eukaryota</taxon>
        <taxon>Metazoa</taxon>
        <taxon>Ecdysozoa</taxon>
        <taxon>Arthropoda</taxon>
        <taxon>Hexapoda</taxon>
        <taxon>Insecta</taxon>
        <taxon>Pterygota</taxon>
        <taxon>Neoptera</taxon>
        <taxon>Endopterygota</taxon>
        <taxon>Lepidoptera</taxon>
        <taxon>Glossata</taxon>
        <taxon>Ditrysia</taxon>
        <taxon>Bombycoidea</taxon>
        <taxon>Bombycidae</taxon>
        <taxon>Bombycinae</taxon>
        <taxon>Bombyx</taxon>
    </lineage>
</organism>
<protein>
    <submittedName>
        <fullName evidence="4">Uncharacterized protein LOC114243026</fullName>
    </submittedName>
</protein>
<proteinExistence type="predicted"/>
<dbReference type="InterPro" id="IPR000618">
    <property type="entry name" value="Insect_cuticle"/>
</dbReference>
<feature type="signal peptide" evidence="2">
    <location>
        <begin position="1"/>
        <end position="19"/>
    </location>
</feature>
<dbReference type="Pfam" id="PF00379">
    <property type="entry name" value="Chitin_bind_4"/>
    <property type="match status" value="1"/>
</dbReference>
<evidence type="ECO:0000256" key="2">
    <source>
        <dbReference type="SAM" id="SignalP"/>
    </source>
</evidence>
<evidence type="ECO:0000313" key="4">
    <source>
        <dbReference type="RefSeq" id="XP_028030189.1"/>
    </source>
</evidence>
<reference evidence="4" key="1">
    <citation type="submission" date="2025-08" db="UniProtKB">
        <authorList>
            <consortium name="RefSeq"/>
        </authorList>
    </citation>
    <scope>IDENTIFICATION</scope>
    <source>
        <tissue evidence="4">Silk gland</tissue>
    </source>
</reference>
<keyword evidence="1 2" id="KW-0732">Signal</keyword>
<dbReference type="AlphaFoldDB" id="A0A6J2JPG4"/>
<evidence type="ECO:0000313" key="3">
    <source>
        <dbReference type="Proteomes" id="UP000504629"/>
    </source>
</evidence>
<dbReference type="OrthoDB" id="8021718at2759"/>
<feature type="chain" id="PRO_5027011408" evidence="2">
    <location>
        <begin position="20"/>
        <end position="184"/>
    </location>
</feature>